<dbReference type="Proteomes" id="UP001627154">
    <property type="component" value="Unassembled WGS sequence"/>
</dbReference>
<accession>A0ABD2XNL2</accession>
<gene>
    <name evidence="1" type="ORF">TKK_000769</name>
</gene>
<evidence type="ECO:0000313" key="2">
    <source>
        <dbReference type="Proteomes" id="UP001627154"/>
    </source>
</evidence>
<sequence>MHRRVAQRDQLYICIQISGQFAACVSSRVPVFRATAANRKKKEEEEEEEEEETKLDKILFTRAKRTKNYEEYTNIAYTSIS</sequence>
<dbReference type="EMBL" id="JBJJXI010000018">
    <property type="protein sequence ID" value="KAL3406608.1"/>
    <property type="molecule type" value="Genomic_DNA"/>
</dbReference>
<dbReference type="AlphaFoldDB" id="A0ABD2XNL2"/>
<comment type="caution">
    <text evidence="1">The sequence shown here is derived from an EMBL/GenBank/DDBJ whole genome shotgun (WGS) entry which is preliminary data.</text>
</comment>
<organism evidence="1 2">
    <name type="scientific">Trichogramma kaykai</name>
    <dbReference type="NCBI Taxonomy" id="54128"/>
    <lineage>
        <taxon>Eukaryota</taxon>
        <taxon>Metazoa</taxon>
        <taxon>Ecdysozoa</taxon>
        <taxon>Arthropoda</taxon>
        <taxon>Hexapoda</taxon>
        <taxon>Insecta</taxon>
        <taxon>Pterygota</taxon>
        <taxon>Neoptera</taxon>
        <taxon>Endopterygota</taxon>
        <taxon>Hymenoptera</taxon>
        <taxon>Apocrita</taxon>
        <taxon>Proctotrupomorpha</taxon>
        <taxon>Chalcidoidea</taxon>
        <taxon>Trichogrammatidae</taxon>
        <taxon>Trichogramma</taxon>
    </lineage>
</organism>
<proteinExistence type="predicted"/>
<protein>
    <submittedName>
        <fullName evidence="1">Uncharacterized protein</fullName>
    </submittedName>
</protein>
<evidence type="ECO:0000313" key="1">
    <source>
        <dbReference type="EMBL" id="KAL3406608.1"/>
    </source>
</evidence>
<keyword evidence="2" id="KW-1185">Reference proteome</keyword>
<reference evidence="1 2" key="1">
    <citation type="journal article" date="2024" name="bioRxiv">
        <title>A reference genome for Trichogramma kaykai: A tiny desert-dwelling parasitoid wasp with competing sex-ratio distorters.</title>
        <authorList>
            <person name="Culotta J."/>
            <person name="Lindsey A.R."/>
        </authorList>
    </citation>
    <scope>NUCLEOTIDE SEQUENCE [LARGE SCALE GENOMIC DNA]</scope>
    <source>
        <strain evidence="1 2">KSX58</strain>
    </source>
</reference>
<name>A0ABD2XNL2_9HYME</name>